<evidence type="ECO:0000256" key="1">
    <source>
        <dbReference type="SAM" id="MobiDB-lite"/>
    </source>
</evidence>
<feature type="region of interest" description="Disordered" evidence="1">
    <location>
        <begin position="49"/>
        <end position="87"/>
    </location>
</feature>
<sequence>MPRPLQICQLCDAVATRRLRTSNAVFTAPSRVNSRGILFGANRSVATRADTPANPSWRAAAVPKSPKGTKTTLASESNTNSARLGNMKISINPGASRAELSSFGNMMAYLEKNKVKITEHDIRIPAETDLSAALQACRDVADFITDESVQPQISHMVNEVDSTAANLLSLGGKERKSGAPVPSARSSSTDAGDGNISTQVRQMIDKISDTAYATIAHPTVFITPSLLRQYVEVQAVLGKSETLPKAFQLYVSKPVPNEVSGSINYAQQNSNKASNAIDSERLTRRWRPKNLDAAVGIIENSYTTPAFIRAKLLRRALVPSAAFAATPLAAYGLASNFSILQNAMDPAMATKVAFVGILAYVGFTASIGIVAVATANDQMRRVTWAPGIPLRMRWVREEERAALDKVACAWGFQEKWRQGEEEGAEWDALREYIGQRAWSLTGPS</sequence>
<reference evidence="3 4" key="1">
    <citation type="submission" date="2023-01" db="EMBL/GenBank/DDBJ databases">
        <title>Analysis of 21 Apiospora genomes using comparative genomics revels a genus with tremendous synthesis potential of carbohydrate active enzymes and secondary metabolites.</title>
        <authorList>
            <person name="Sorensen T."/>
        </authorList>
    </citation>
    <scope>NUCLEOTIDE SEQUENCE [LARGE SCALE GENOMIC DNA]</scope>
    <source>
        <strain evidence="3 4">CBS 117206</strain>
    </source>
</reference>
<feature type="compositionally biased region" description="Polar residues" evidence="1">
    <location>
        <begin position="68"/>
        <end position="83"/>
    </location>
</feature>
<proteinExistence type="predicted"/>
<gene>
    <name evidence="3" type="ORF">PG999_006083</name>
</gene>
<accession>A0AAW0QVA8</accession>
<feature type="transmembrane region" description="Helical" evidence="2">
    <location>
        <begin position="316"/>
        <end position="340"/>
    </location>
</feature>
<evidence type="ECO:0000256" key="2">
    <source>
        <dbReference type="SAM" id="Phobius"/>
    </source>
</evidence>
<keyword evidence="4" id="KW-1185">Reference proteome</keyword>
<dbReference type="EMBL" id="JAQQWP010000006">
    <property type="protein sequence ID" value="KAK8114014.1"/>
    <property type="molecule type" value="Genomic_DNA"/>
</dbReference>
<feature type="transmembrane region" description="Helical" evidence="2">
    <location>
        <begin position="352"/>
        <end position="373"/>
    </location>
</feature>
<organism evidence="3 4">
    <name type="scientific">Apiospora kogelbergensis</name>
    <dbReference type="NCBI Taxonomy" id="1337665"/>
    <lineage>
        <taxon>Eukaryota</taxon>
        <taxon>Fungi</taxon>
        <taxon>Dikarya</taxon>
        <taxon>Ascomycota</taxon>
        <taxon>Pezizomycotina</taxon>
        <taxon>Sordariomycetes</taxon>
        <taxon>Xylariomycetidae</taxon>
        <taxon>Amphisphaeriales</taxon>
        <taxon>Apiosporaceae</taxon>
        <taxon>Apiospora</taxon>
    </lineage>
</organism>
<keyword evidence="2" id="KW-1133">Transmembrane helix</keyword>
<name>A0AAW0QVA8_9PEZI</name>
<dbReference type="Proteomes" id="UP001392437">
    <property type="component" value="Unassembled WGS sequence"/>
</dbReference>
<protein>
    <submittedName>
        <fullName evidence="3">Uncharacterized protein</fullName>
    </submittedName>
</protein>
<dbReference type="AlphaFoldDB" id="A0AAW0QVA8"/>
<feature type="compositionally biased region" description="Polar residues" evidence="1">
    <location>
        <begin position="184"/>
        <end position="195"/>
    </location>
</feature>
<feature type="region of interest" description="Disordered" evidence="1">
    <location>
        <begin position="171"/>
        <end position="195"/>
    </location>
</feature>
<comment type="caution">
    <text evidence="3">The sequence shown here is derived from an EMBL/GenBank/DDBJ whole genome shotgun (WGS) entry which is preliminary data.</text>
</comment>
<keyword evidence="2" id="KW-0812">Transmembrane</keyword>
<evidence type="ECO:0000313" key="3">
    <source>
        <dbReference type="EMBL" id="KAK8114014.1"/>
    </source>
</evidence>
<evidence type="ECO:0000313" key="4">
    <source>
        <dbReference type="Proteomes" id="UP001392437"/>
    </source>
</evidence>
<keyword evidence="2" id="KW-0472">Membrane</keyword>